<evidence type="ECO:0000256" key="1">
    <source>
        <dbReference type="SAM" id="Phobius"/>
    </source>
</evidence>
<accession>A0ABD3SH28</accession>
<proteinExistence type="predicted"/>
<feature type="transmembrane region" description="Helical" evidence="1">
    <location>
        <begin position="5"/>
        <end position="21"/>
    </location>
</feature>
<reference evidence="2 3" key="1">
    <citation type="submission" date="2024-10" db="EMBL/GenBank/DDBJ databases">
        <title>Updated reference genomes for cyclostephanoid diatoms.</title>
        <authorList>
            <person name="Roberts W.R."/>
            <person name="Alverson A.J."/>
        </authorList>
    </citation>
    <scope>NUCLEOTIDE SEQUENCE [LARGE SCALE GENOMIC DNA]</scope>
    <source>
        <strain evidence="2 3">AJA228-03</strain>
    </source>
</reference>
<evidence type="ECO:0000313" key="3">
    <source>
        <dbReference type="Proteomes" id="UP001530377"/>
    </source>
</evidence>
<keyword evidence="1" id="KW-0812">Transmembrane</keyword>
<sequence length="75" mass="8832">MASSILYNIIWLLLLVFIAWPISWFLAWWWCLLIAFEGVFPVVKQATDFLEKMISWPRTVGKAVLNGDKDFPMPW</sequence>
<feature type="transmembrane region" description="Helical" evidence="1">
    <location>
        <begin position="27"/>
        <end position="43"/>
    </location>
</feature>
<comment type="caution">
    <text evidence="2">The sequence shown here is derived from an EMBL/GenBank/DDBJ whole genome shotgun (WGS) entry which is preliminary data.</text>
</comment>
<dbReference type="Proteomes" id="UP001530377">
    <property type="component" value="Unassembled WGS sequence"/>
</dbReference>
<keyword evidence="1" id="KW-0472">Membrane</keyword>
<dbReference type="EMBL" id="JALLPB020000031">
    <property type="protein sequence ID" value="KAL3823711.1"/>
    <property type="molecule type" value="Genomic_DNA"/>
</dbReference>
<evidence type="ECO:0000313" key="2">
    <source>
        <dbReference type="EMBL" id="KAL3823711.1"/>
    </source>
</evidence>
<gene>
    <name evidence="2" type="ORF">ACHAXA_007282</name>
</gene>
<name>A0ABD3SH28_9STRA</name>
<protein>
    <submittedName>
        <fullName evidence="2">Uncharacterized protein</fullName>
    </submittedName>
</protein>
<dbReference type="AlphaFoldDB" id="A0ABD3SH28"/>
<dbReference type="PANTHER" id="PTHR39948">
    <property type="entry name" value="GEO11419P1"/>
    <property type="match status" value="1"/>
</dbReference>
<keyword evidence="1" id="KW-1133">Transmembrane helix</keyword>
<organism evidence="2 3">
    <name type="scientific">Cyclostephanos tholiformis</name>
    <dbReference type="NCBI Taxonomy" id="382380"/>
    <lineage>
        <taxon>Eukaryota</taxon>
        <taxon>Sar</taxon>
        <taxon>Stramenopiles</taxon>
        <taxon>Ochrophyta</taxon>
        <taxon>Bacillariophyta</taxon>
        <taxon>Coscinodiscophyceae</taxon>
        <taxon>Thalassiosirophycidae</taxon>
        <taxon>Stephanodiscales</taxon>
        <taxon>Stephanodiscaceae</taxon>
        <taxon>Cyclostephanos</taxon>
    </lineage>
</organism>
<keyword evidence="3" id="KW-1185">Reference proteome</keyword>
<dbReference type="PANTHER" id="PTHR39948:SF1">
    <property type="entry name" value="GEO11419P1"/>
    <property type="match status" value="1"/>
</dbReference>